<dbReference type="RefSeq" id="WP_184454255.1">
    <property type="nucleotide sequence ID" value="NZ_JACHMK010000001.1"/>
</dbReference>
<keyword evidence="8" id="KW-1185">Reference proteome</keyword>
<accession>A0A923IZV2</accession>
<comment type="caution">
    <text evidence="7">The sequence shown here is derived from an EMBL/GenBank/DDBJ whole genome shotgun (WGS) entry which is preliminary data.</text>
</comment>
<dbReference type="NCBIfam" id="TIGR03061">
    <property type="entry name" value="pip_yhgE_Nterm"/>
    <property type="match status" value="1"/>
</dbReference>
<dbReference type="EMBL" id="JACHMK010000001">
    <property type="protein sequence ID" value="MBB6335721.1"/>
    <property type="molecule type" value="Genomic_DNA"/>
</dbReference>
<evidence type="ECO:0000313" key="8">
    <source>
        <dbReference type="Proteomes" id="UP000617426"/>
    </source>
</evidence>
<feature type="transmembrane region" description="Helical" evidence="5">
    <location>
        <begin position="808"/>
        <end position="830"/>
    </location>
</feature>
<dbReference type="AlphaFoldDB" id="A0A923IZV2"/>
<keyword evidence="2 5" id="KW-0812">Transmembrane</keyword>
<feature type="transmembrane region" description="Helical" evidence="5">
    <location>
        <begin position="842"/>
        <end position="869"/>
    </location>
</feature>
<evidence type="ECO:0000256" key="1">
    <source>
        <dbReference type="ARBA" id="ARBA00004141"/>
    </source>
</evidence>
<evidence type="ECO:0000313" key="7">
    <source>
        <dbReference type="EMBL" id="MBB6335721.1"/>
    </source>
</evidence>
<name>A0A923IZV2_9ACTO</name>
<dbReference type="InterPro" id="IPR013525">
    <property type="entry name" value="ABC2_TM"/>
</dbReference>
<feature type="domain" description="ABC-2 type transporter transmembrane" evidence="6">
    <location>
        <begin position="15"/>
        <end position="162"/>
    </location>
</feature>
<keyword evidence="3 5" id="KW-1133">Transmembrane helix</keyword>
<dbReference type="NCBIfam" id="TIGR03057">
    <property type="entry name" value="xxxLxxG_by_4"/>
    <property type="match status" value="2"/>
</dbReference>
<dbReference type="GO" id="GO:0140359">
    <property type="term" value="F:ABC-type transporter activity"/>
    <property type="evidence" value="ECO:0007669"/>
    <property type="project" value="InterPro"/>
</dbReference>
<feature type="transmembrane region" description="Helical" evidence="5">
    <location>
        <begin position="776"/>
        <end position="796"/>
    </location>
</feature>
<dbReference type="InterPro" id="IPR017501">
    <property type="entry name" value="Phage_infect_YhgE_C"/>
</dbReference>
<evidence type="ECO:0000256" key="2">
    <source>
        <dbReference type="ARBA" id="ARBA00022692"/>
    </source>
</evidence>
<dbReference type="InterPro" id="IPR023908">
    <property type="entry name" value="xxxLxxG_rpt"/>
</dbReference>
<dbReference type="Pfam" id="PF12698">
    <property type="entry name" value="ABC2_membrane_3"/>
    <property type="match status" value="1"/>
</dbReference>
<dbReference type="InterPro" id="IPR011049">
    <property type="entry name" value="Serralysin-like_metalloprot_C"/>
</dbReference>
<sequence length="970" mass="95542">MKKLTGSRMANLVVIVAVLIVPLLYAGLLTLAYQNPTNLLERINAAVVNEDTAYTATLVSGKAETFALGDELADALVHPDADTDTGFTWHDMSAEDAQEKMRTEEIRAILYIPEGFSERASAVGSADPSAATTQTLELVTDDGVNYLTGTMARTVAETLANRLEAQGSEKILSTLLLSVSEIRDGMTTAADGAQRLSDGSATLADGTTSAAEGAGALAEGAQTLTVGLDKLADGSVSLVSGLAAFDTGAASAANGGGALASGLSDLATGTSTAADGASQVSDGASRLAAGTQTLADSSAPLAAGVSQLNDGTASLKDGIASYTSGVDRVSAGALLLQSKASDPKTGLAAGIAALSAGIGQSNDTAGASASTTTLYGGVNSLAAGANALAKGMTTLQSGSSVSLTDGAAQVAAGVEQIRAVASGLDASKIQTAASGAQTLSTGVSGYTAAVDQLAAACTASGDTSQTCQTLTALAAQSAPLRTGSQALASGLGDAATNMSGLVQASASLDALAAGAAQVSTGVDSAAQGATRVAAGAAALQQSMPALRSGADLLSAGVGPADSTDASTVMGAINALSNGLSAITAPTVSNGTTVYANSEKLRAGSAQVAAGAATMNSKVPALTAGITRLSQGATSLSEGANALDSGMARLVSGSTAAAQAAQRLSDGLGSLASGAASADSGAQTLASGLASADSGSRTLAEGATTLSEGMRALDDGAGALAEGATSLAEGLQSGADRIPSYTDSERDAIATTGSQVASVEAVRDHAVANNGAGFTPMFMSLALWVGAIALFLILPALDKRDHGEKWWASAVRPATTATLLAVAQAVIMMVVVDASAGIEAKNLPGLCLMAVAASITFMLINQACVASLAFRGRFISIILLSLQITSMGATFPVETAPAFFQWIHPFLPMSYTQLAFRDLIAGSGAQGAIGNALAVLGIWAALAVVVILIGARIRRGPKPLPADNALAPTAA</sequence>
<proteinExistence type="predicted"/>
<reference evidence="7" key="1">
    <citation type="submission" date="2020-08" db="EMBL/GenBank/DDBJ databases">
        <title>Sequencing the genomes of 1000 actinobacteria strains.</title>
        <authorList>
            <person name="Klenk H.-P."/>
        </authorList>
    </citation>
    <scope>NUCLEOTIDE SEQUENCE</scope>
    <source>
        <strain evidence="7">DSM 10695</strain>
    </source>
</reference>
<dbReference type="Proteomes" id="UP000617426">
    <property type="component" value="Unassembled WGS sequence"/>
</dbReference>
<dbReference type="PANTHER" id="PTHR43077:SF5">
    <property type="entry name" value="PHAGE INFECTION PROTEIN"/>
    <property type="match status" value="1"/>
</dbReference>
<evidence type="ECO:0000256" key="5">
    <source>
        <dbReference type="SAM" id="Phobius"/>
    </source>
</evidence>
<dbReference type="PANTHER" id="PTHR43077">
    <property type="entry name" value="TRANSPORT PERMEASE YVFS-RELATED"/>
    <property type="match status" value="1"/>
</dbReference>
<feature type="transmembrane region" description="Helical" evidence="5">
    <location>
        <begin position="927"/>
        <end position="950"/>
    </location>
</feature>
<dbReference type="GO" id="GO:0016020">
    <property type="term" value="C:membrane"/>
    <property type="evidence" value="ECO:0007669"/>
    <property type="project" value="UniProtKB-SubCell"/>
</dbReference>
<dbReference type="SUPFAM" id="SSF101967">
    <property type="entry name" value="Adhesin YadA, collagen-binding domain"/>
    <property type="match status" value="1"/>
</dbReference>
<protein>
    <submittedName>
        <fullName evidence="7">Membrane protein</fullName>
    </submittedName>
</protein>
<evidence type="ECO:0000256" key="4">
    <source>
        <dbReference type="ARBA" id="ARBA00023136"/>
    </source>
</evidence>
<dbReference type="InterPro" id="IPR017500">
    <property type="entry name" value="Phage_infect_YhgE_N"/>
</dbReference>
<dbReference type="InterPro" id="IPR051328">
    <property type="entry name" value="T7SS_ABC-Transporter"/>
</dbReference>
<feature type="transmembrane region" description="Helical" evidence="5">
    <location>
        <begin position="876"/>
        <end position="899"/>
    </location>
</feature>
<organism evidence="7 8">
    <name type="scientific">Schaalia hyovaginalis</name>
    <dbReference type="NCBI Taxonomy" id="29316"/>
    <lineage>
        <taxon>Bacteria</taxon>
        <taxon>Bacillati</taxon>
        <taxon>Actinomycetota</taxon>
        <taxon>Actinomycetes</taxon>
        <taxon>Actinomycetales</taxon>
        <taxon>Actinomycetaceae</taxon>
        <taxon>Schaalia</taxon>
    </lineage>
</organism>
<evidence type="ECO:0000259" key="6">
    <source>
        <dbReference type="Pfam" id="PF12698"/>
    </source>
</evidence>
<feature type="transmembrane region" description="Helical" evidence="5">
    <location>
        <begin position="12"/>
        <end position="33"/>
    </location>
</feature>
<dbReference type="Gene3D" id="3.40.1710.10">
    <property type="entry name" value="abc type-2 transporter like domain"/>
    <property type="match status" value="1"/>
</dbReference>
<comment type="subcellular location">
    <subcellularLocation>
        <location evidence="1">Membrane</location>
        <topology evidence="1">Multi-pass membrane protein</topology>
    </subcellularLocation>
</comment>
<keyword evidence="4 5" id="KW-0472">Membrane</keyword>
<evidence type="ECO:0000256" key="3">
    <source>
        <dbReference type="ARBA" id="ARBA00022989"/>
    </source>
</evidence>
<gene>
    <name evidence="7" type="ORF">HD592_002286</name>
</gene>
<dbReference type="NCBIfam" id="TIGR03062">
    <property type="entry name" value="pip_yhgE_Cterm"/>
    <property type="match status" value="1"/>
</dbReference>